<feature type="coiled-coil region" evidence="9">
    <location>
        <begin position="216"/>
        <end position="243"/>
    </location>
</feature>
<sequence length="605" mass="70167">MYSSVAQLAAQQTVNLEVGGSSPPGRIPMNNSINWLVFNYLQTKGYKRASENFLHESDFMNNVPKFRTNRDVNVIEYLHSRNTTSKNSAEDYQKSYSSAHLWIMETLEIYRDELFELLYPLFVHFYFDLKVKGFNEEANNFFENNKSHHEALHFEELNLIKKKEEEIREKFRTEKYTVELSDYPFTMFINFIQQSNFVLILKTLNQFINVLILPVKERKKLAKRREKREQEQKKQELTSFESDNVLSYNQQGIQIGIETSFYAEEAEINENDPENEKEKNQFSDLVVLDVDEFENLRYQPRKASIAFYTFFHCYEKLNTIELNPELTYIAAGFSDSTIKYWKTNYKENGSGNSIEKPVLLSGHSGSIYSLKINSKNTSMLSASGDGTVRHWSLDLGKSLVCYKGHYGAVWDVDFFTDNYYFATAGIDKTARLWALDYSHAIRIFAGHYSEVNCVKIHTKNQYLATGSSDKTVRLWDIRDGKAVRLFKTQDGHDGFITALAFSHNGNTLTSGANDGSIITWDIRTGKKRKKFKDHSGSINSLDYIKRNEEVFASGSNDNTIKIWDYQESPKSYQTKNTPIYRVMFTPENILLASGPYKKIDFKKQK</sequence>
<keyword evidence="4" id="KW-0677">Repeat</keyword>
<dbReference type="GO" id="GO:0006367">
    <property type="term" value="P:transcription initiation at RNA polymerase II promoter"/>
    <property type="evidence" value="ECO:0007669"/>
    <property type="project" value="TreeGrafter"/>
</dbReference>
<feature type="repeat" description="WD" evidence="8">
    <location>
        <begin position="531"/>
        <end position="573"/>
    </location>
</feature>
<name>A0AAV7YTR8_9EUKA</name>
<organism evidence="11 12">
    <name type="scientific">Anaeramoeba flamelloides</name>
    <dbReference type="NCBI Taxonomy" id="1746091"/>
    <lineage>
        <taxon>Eukaryota</taxon>
        <taxon>Metamonada</taxon>
        <taxon>Anaeramoebidae</taxon>
        <taxon>Anaeramoeba</taxon>
    </lineage>
</organism>
<feature type="repeat" description="WD" evidence="8">
    <location>
        <begin position="360"/>
        <end position="401"/>
    </location>
</feature>
<dbReference type="InterPro" id="IPR007582">
    <property type="entry name" value="TFIID_NTD2"/>
</dbReference>
<comment type="subcellular location">
    <subcellularLocation>
        <location evidence="1">Nucleus</location>
    </subcellularLocation>
</comment>
<dbReference type="AlphaFoldDB" id="A0AAV7YTR8"/>
<keyword evidence="9" id="KW-0175">Coiled coil</keyword>
<evidence type="ECO:0000256" key="2">
    <source>
        <dbReference type="ARBA" id="ARBA00009435"/>
    </source>
</evidence>
<evidence type="ECO:0000256" key="9">
    <source>
        <dbReference type="SAM" id="Coils"/>
    </source>
</evidence>
<dbReference type="Pfam" id="PF00400">
    <property type="entry name" value="WD40"/>
    <property type="match status" value="5"/>
</dbReference>
<dbReference type="PRINTS" id="PR00320">
    <property type="entry name" value="GPROTEINBRPT"/>
</dbReference>
<comment type="similarity">
    <text evidence="2">Belongs to the WD repeat TAF5 family.</text>
</comment>
<evidence type="ECO:0000259" key="10">
    <source>
        <dbReference type="Pfam" id="PF04494"/>
    </source>
</evidence>
<dbReference type="Gene3D" id="1.25.40.500">
    <property type="entry name" value="TFIID subunit TAF5, NTD2 domain"/>
    <property type="match status" value="1"/>
</dbReference>
<evidence type="ECO:0000256" key="6">
    <source>
        <dbReference type="ARBA" id="ARBA00023163"/>
    </source>
</evidence>
<dbReference type="PROSITE" id="PS50294">
    <property type="entry name" value="WD_REPEATS_REGION"/>
    <property type="match status" value="5"/>
</dbReference>
<keyword evidence="6" id="KW-0804">Transcription</keyword>
<dbReference type="PROSITE" id="PS00678">
    <property type="entry name" value="WD_REPEATS_1"/>
    <property type="match status" value="2"/>
</dbReference>
<dbReference type="InterPro" id="IPR015943">
    <property type="entry name" value="WD40/YVTN_repeat-like_dom_sf"/>
</dbReference>
<dbReference type="PROSITE" id="PS50082">
    <property type="entry name" value="WD_REPEATS_2"/>
    <property type="match status" value="5"/>
</dbReference>
<feature type="domain" description="TFIID subunit TAF5 NTD2" evidence="10">
    <location>
        <begin position="87"/>
        <end position="208"/>
    </location>
</feature>
<feature type="repeat" description="WD" evidence="8">
    <location>
        <begin position="489"/>
        <end position="530"/>
    </location>
</feature>
<reference evidence="11" key="1">
    <citation type="submission" date="2022-08" db="EMBL/GenBank/DDBJ databases">
        <title>Novel sulphate-reducing endosymbionts in the free-living metamonad Anaeramoeba.</title>
        <authorList>
            <person name="Jerlstrom-Hultqvist J."/>
            <person name="Cepicka I."/>
            <person name="Gallot-Lavallee L."/>
            <person name="Salas-Leiva D."/>
            <person name="Curtis B.A."/>
            <person name="Zahonova K."/>
            <person name="Pipaliya S."/>
            <person name="Dacks J."/>
            <person name="Roger A.J."/>
        </authorList>
    </citation>
    <scope>NUCLEOTIDE SEQUENCE</scope>
    <source>
        <strain evidence="11">Busselton2</strain>
    </source>
</reference>
<dbReference type="PANTHER" id="PTHR19879:SF1">
    <property type="entry name" value="CANNONBALL-RELATED"/>
    <property type="match status" value="1"/>
</dbReference>
<evidence type="ECO:0000313" key="11">
    <source>
        <dbReference type="EMBL" id="KAJ3431252.1"/>
    </source>
</evidence>
<dbReference type="CDD" id="cd08044">
    <property type="entry name" value="TAF5_NTD2"/>
    <property type="match status" value="1"/>
</dbReference>
<dbReference type="PROSITE" id="PS50896">
    <property type="entry name" value="LISH"/>
    <property type="match status" value="1"/>
</dbReference>
<keyword evidence="7" id="KW-0539">Nucleus</keyword>
<evidence type="ECO:0000256" key="7">
    <source>
        <dbReference type="ARBA" id="ARBA00023242"/>
    </source>
</evidence>
<keyword evidence="3 8" id="KW-0853">WD repeat</keyword>
<evidence type="ECO:0000313" key="12">
    <source>
        <dbReference type="Proteomes" id="UP001146793"/>
    </source>
</evidence>
<dbReference type="SUPFAM" id="SSF50978">
    <property type="entry name" value="WD40 repeat-like"/>
    <property type="match status" value="1"/>
</dbReference>
<dbReference type="Proteomes" id="UP001146793">
    <property type="component" value="Unassembled WGS sequence"/>
</dbReference>
<dbReference type="CDD" id="cd00200">
    <property type="entry name" value="WD40"/>
    <property type="match status" value="1"/>
</dbReference>
<dbReference type="InterPro" id="IPR019775">
    <property type="entry name" value="WD40_repeat_CS"/>
</dbReference>
<dbReference type="GO" id="GO:0005669">
    <property type="term" value="C:transcription factor TFIID complex"/>
    <property type="evidence" value="ECO:0007669"/>
    <property type="project" value="TreeGrafter"/>
</dbReference>
<dbReference type="SUPFAM" id="SSF160897">
    <property type="entry name" value="Taf5 N-terminal domain-like"/>
    <property type="match status" value="1"/>
</dbReference>
<dbReference type="SMART" id="SM00320">
    <property type="entry name" value="WD40"/>
    <property type="match status" value="6"/>
</dbReference>
<dbReference type="InterPro" id="IPR020472">
    <property type="entry name" value="WD40_PAC1"/>
</dbReference>
<evidence type="ECO:0000256" key="8">
    <source>
        <dbReference type="PROSITE-ProRule" id="PRU00221"/>
    </source>
</evidence>
<evidence type="ECO:0000256" key="4">
    <source>
        <dbReference type="ARBA" id="ARBA00022737"/>
    </source>
</evidence>
<dbReference type="PANTHER" id="PTHR19879">
    <property type="entry name" value="TRANSCRIPTION INITIATION FACTOR TFIID"/>
    <property type="match status" value="1"/>
</dbReference>
<dbReference type="InterPro" id="IPR037264">
    <property type="entry name" value="TFIID_NTD2_sf"/>
</dbReference>
<dbReference type="GO" id="GO:0016251">
    <property type="term" value="F:RNA polymerase II general transcription initiation factor activity"/>
    <property type="evidence" value="ECO:0007669"/>
    <property type="project" value="TreeGrafter"/>
</dbReference>
<evidence type="ECO:0000256" key="1">
    <source>
        <dbReference type="ARBA" id="ARBA00004123"/>
    </source>
</evidence>
<evidence type="ECO:0000256" key="5">
    <source>
        <dbReference type="ARBA" id="ARBA00023015"/>
    </source>
</evidence>
<dbReference type="EMBL" id="JANTQA010000048">
    <property type="protein sequence ID" value="KAJ3431252.1"/>
    <property type="molecule type" value="Genomic_DNA"/>
</dbReference>
<dbReference type="InterPro" id="IPR001680">
    <property type="entry name" value="WD40_rpt"/>
</dbReference>
<evidence type="ECO:0000256" key="3">
    <source>
        <dbReference type="ARBA" id="ARBA00022574"/>
    </source>
</evidence>
<proteinExistence type="inferred from homology"/>
<comment type="caution">
    <text evidence="11">The sequence shown here is derived from an EMBL/GenBank/DDBJ whole genome shotgun (WGS) entry which is preliminary data.</text>
</comment>
<dbReference type="InterPro" id="IPR036322">
    <property type="entry name" value="WD40_repeat_dom_sf"/>
</dbReference>
<feature type="repeat" description="WD" evidence="8">
    <location>
        <begin position="402"/>
        <end position="443"/>
    </location>
</feature>
<dbReference type="Gene3D" id="2.130.10.10">
    <property type="entry name" value="YVTN repeat-like/Quinoprotein amine dehydrogenase"/>
    <property type="match status" value="2"/>
</dbReference>
<feature type="repeat" description="WD" evidence="8">
    <location>
        <begin position="444"/>
        <end position="485"/>
    </location>
</feature>
<protein>
    <submittedName>
        <fullName evidence="11">Transcription initiation factor tfiid</fullName>
    </submittedName>
</protein>
<gene>
    <name evidence="11" type="ORF">M0812_02930</name>
</gene>
<accession>A0AAV7YTR8</accession>
<dbReference type="InterPro" id="IPR006594">
    <property type="entry name" value="LisH"/>
</dbReference>
<dbReference type="Pfam" id="PF04494">
    <property type="entry name" value="TFIID_NTD2"/>
    <property type="match status" value="1"/>
</dbReference>
<keyword evidence="5" id="KW-0805">Transcription regulation</keyword>